<dbReference type="OMA" id="FRRRSEM"/>
<accession>I7IG36</accession>
<name>I7IG36_BABMR</name>
<keyword evidence="2" id="KW-1185">Reference proteome</keyword>
<dbReference type="AlphaFoldDB" id="I7IG36"/>
<dbReference type="EMBL" id="FO082872">
    <property type="protein sequence ID" value="CCF73316.1"/>
    <property type="molecule type" value="Genomic_DNA"/>
</dbReference>
<dbReference type="GeneID" id="24423940"/>
<dbReference type="RefSeq" id="XP_012647925.1">
    <property type="nucleotide sequence ID" value="XM_012792471.1"/>
</dbReference>
<organism evidence="1 2">
    <name type="scientific">Babesia microti (strain RI)</name>
    <dbReference type="NCBI Taxonomy" id="1133968"/>
    <lineage>
        <taxon>Eukaryota</taxon>
        <taxon>Sar</taxon>
        <taxon>Alveolata</taxon>
        <taxon>Apicomplexa</taxon>
        <taxon>Aconoidasida</taxon>
        <taxon>Piroplasmida</taxon>
        <taxon>Babesiidae</taxon>
        <taxon>Babesia</taxon>
    </lineage>
</organism>
<dbReference type="Proteomes" id="UP000002899">
    <property type="component" value="Chromosome II"/>
</dbReference>
<reference evidence="1 2" key="3">
    <citation type="journal article" date="2016" name="Sci. Rep.">
        <title>Genome-wide diversity and gene expression profiling of Babesia microti isolates identify polymorphic genes that mediate host-pathogen interactions.</title>
        <authorList>
            <person name="Silva J.C."/>
            <person name="Cornillot E."/>
            <person name="McCracken C."/>
            <person name="Usmani-Brown S."/>
            <person name="Dwivedi A."/>
            <person name="Ifeonu O.O."/>
            <person name="Crabtree J."/>
            <person name="Gotia H.T."/>
            <person name="Virji A.Z."/>
            <person name="Reynes C."/>
            <person name="Colinge J."/>
            <person name="Kumar V."/>
            <person name="Lawres L."/>
            <person name="Pazzi J.E."/>
            <person name="Pablo J.V."/>
            <person name="Hung C."/>
            <person name="Brancato J."/>
            <person name="Kumari P."/>
            <person name="Orvis J."/>
            <person name="Tretina K."/>
            <person name="Chibucos M."/>
            <person name="Ott S."/>
            <person name="Sadzewicz L."/>
            <person name="Sengamalay N."/>
            <person name="Shetty A.C."/>
            <person name="Su Q."/>
            <person name="Tallon L."/>
            <person name="Fraser C.M."/>
            <person name="Frutos R."/>
            <person name="Molina D.M."/>
            <person name="Krause P.J."/>
            <person name="Ben Mamoun C."/>
        </authorList>
    </citation>
    <scope>NUCLEOTIDE SEQUENCE [LARGE SCALE GENOMIC DNA]</scope>
    <source>
        <strain evidence="1 2">RI</strain>
    </source>
</reference>
<reference evidence="1 2" key="2">
    <citation type="journal article" date="2013" name="PLoS ONE">
        <title>Whole genome mapping and re-organization of the nuclear and mitochondrial genomes of Babesia microti isolates.</title>
        <authorList>
            <person name="Cornillot E."/>
            <person name="Dassouli A."/>
            <person name="Garg A."/>
            <person name="Pachikara N."/>
            <person name="Randazzo S."/>
            <person name="Depoix D."/>
            <person name="Carcy B."/>
            <person name="Delbecq S."/>
            <person name="Frutos R."/>
            <person name="Silva J.C."/>
            <person name="Sutton R."/>
            <person name="Krause P.J."/>
            <person name="Mamoun C.B."/>
        </authorList>
    </citation>
    <scope>NUCLEOTIDE SEQUENCE [LARGE SCALE GENOMIC DNA]</scope>
    <source>
        <strain evidence="1 2">RI</strain>
    </source>
</reference>
<sequence length="169" mass="19607">MSIHEVRIFIIYTILLYLSDTFALKISLDKTFSKLSPWKLIDWQKLSKNRADAVTSTHPLRHPTWQIEIEAPGIDLPIRLLLKFHRDGKITTSNPNIAGHWQYGPYGIIYSLNTVKGEVYHFSAEICWNNYGESAFFRKGVIYSDRKGRFKFLFRPVHGKFSGKSIKNS</sequence>
<gene>
    <name evidence="1" type="ORF">BMR1_02g00755</name>
</gene>
<dbReference type="VEuPathDB" id="PiroplasmaDB:BMR1_02g00755"/>
<evidence type="ECO:0000313" key="1">
    <source>
        <dbReference type="EMBL" id="CCF73316.1"/>
    </source>
</evidence>
<proteinExistence type="predicted"/>
<evidence type="ECO:0000313" key="2">
    <source>
        <dbReference type="Proteomes" id="UP000002899"/>
    </source>
</evidence>
<protein>
    <submittedName>
        <fullName evidence="1">Uncharacterized protein</fullName>
    </submittedName>
</protein>
<dbReference type="OrthoDB" id="369837at2759"/>
<dbReference type="KEGG" id="bmic:BMR1_02g00755"/>
<reference evidence="1 2" key="1">
    <citation type="journal article" date="2012" name="Nucleic Acids Res.">
        <title>Sequencing of the smallest Apicomplexan genome from the human pathogen Babesia microti.</title>
        <authorList>
            <person name="Cornillot E."/>
            <person name="Hadj-Kaddour K."/>
            <person name="Dassouli A."/>
            <person name="Noel B."/>
            <person name="Ranwez V."/>
            <person name="Vacherie B."/>
            <person name="Augagneur Y."/>
            <person name="Bres V."/>
            <person name="Duclos A."/>
            <person name="Randazzo S."/>
            <person name="Carcy B."/>
            <person name="Debierre-Grockiego F."/>
            <person name="Delbecq S."/>
            <person name="Moubri-Menage K."/>
            <person name="Shams-Eldin H."/>
            <person name="Usmani-Brown S."/>
            <person name="Bringaud F."/>
            <person name="Wincker P."/>
            <person name="Vivares C.P."/>
            <person name="Schwarz R.T."/>
            <person name="Schetters T.P."/>
            <person name="Krause P.J."/>
            <person name="Gorenflot A."/>
            <person name="Berry V."/>
            <person name="Barbe V."/>
            <person name="Ben Mamoun C."/>
        </authorList>
    </citation>
    <scope>NUCLEOTIDE SEQUENCE [LARGE SCALE GENOMIC DNA]</scope>
    <source>
        <strain evidence="1 2">RI</strain>
    </source>
</reference>